<feature type="domain" description="Major facilitator superfamily (MFS) profile" evidence="6">
    <location>
        <begin position="13"/>
        <end position="402"/>
    </location>
</feature>
<reference evidence="7" key="1">
    <citation type="submission" date="2023-06" db="EMBL/GenBank/DDBJ databases">
        <title>lsaBGC provides a comprehensive framework for evolutionary analysis of biosynthetic gene clusters within focal taxa.</title>
        <authorList>
            <person name="Salamzade R."/>
            <person name="Sandstrom S."/>
            <person name="Kalan L.R."/>
        </authorList>
    </citation>
    <scope>NUCLEOTIDE SEQUENCE</scope>
    <source>
        <strain evidence="7">P3-SID899</strain>
    </source>
</reference>
<keyword evidence="4 5" id="KW-0472">Membrane</keyword>
<evidence type="ECO:0000256" key="1">
    <source>
        <dbReference type="ARBA" id="ARBA00004651"/>
    </source>
</evidence>
<evidence type="ECO:0000313" key="8">
    <source>
        <dbReference type="Proteomes" id="UP001205867"/>
    </source>
</evidence>
<feature type="transmembrane region" description="Helical" evidence="5">
    <location>
        <begin position="255"/>
        <end position="278"/>
    </location>
</feature>
<evidence type="ECO:0000256" key="3">
    <source>
        <dbReference type="ARBA" id="ARBA00022989"/>
    </source>
</evidence>
<feature type="transmembrane region" description="Helical" evidence="5">
    <location>
        <begin position="80"/>
        <end position="98"/>
    </location>
</feature>
<dbReference type="InterPro" id="IPR052714">
    <property type="entry name" value="MFS_Exporter"/>
</dbReference>
<gene>
    <name evidence="7" type="ORF">M3A82_009990</name>
</gene>
<evidence type="ECO:0000256" key="4">
    <source>
        <dbReference type="ARBA" id="ARBA00023136"/>
    </source>
</evidence>
<dbReference type="Pfam" id="PF07690">
    <property type="entry name" value="MFS_1"/>
    <property type="match status" value="1"/>
</dbReference>
<organism evidence="7 8">
    <name type="scientific">Micrococcus luteus</name>
    <name type="common">Micrococcus lysodeikticus</name>
    <dbReference type="NCBI Taxonomy" id="1270"/>
    <lineage>
        <taxon>Bacteria</taxon>
        <taxon>Bacillati</taxon>
        <taxon>Actinomycetota</taxon>
        <taxon>Actinomycetes</taxon>
        <taxon>Micrococcales</taxon>
        <taxon>Micrococcaceae</taxon>
        <taxon>Micrococcus</taxon>
    </lineage>
</organism>
<feature type="transmembrane region" description="Helical" evidence="5">
    <location>
        <begin position="225"/>
        <end position="249"/>
    </location>
</feature>
<dbReference type="AlphaFoldDB" id="A0AAP3AKE2"/>
<proteinExistence type="predicted"/>
<comment type="caution">
    <text evidence="7">The sequence shown here is derived from an EMBL/GenBank/DDBJ whole genome shotgun (WGS) entry which is preliminary data.</text>
</comment>
<sequence>MQIAEQERIASPTFVLAWVVSFLQFLAFYALVTTMAVYAVRQFAASDAGAGLASSAFVIGATLSRVVTGHVVDRFGKRRVLVVALVAVALSCTLYLVASSLPALVAVRMLHGASYAFASTAVMALAQAAIPDGRRAEATGHLALGTTLATAIGPALGLFLAGSIGYAWLFRATLGITVVSLALGLLVREAPAAAGVDGERAAGEVPLEHPAPAVGFRLRSVLHPAVLPISGFMLLVGLSYAGILTYLNAYSVERGLAAGAGLFFLAYAAAMLVMRLTLGTLQDRRGDDAVVYPALLCFTAALLVLAFATRDWQVVLAGALSGLGYGTLMPAAQAIAVNAVPSHQLGAGISTLMLFADVGLGLGPVLLGGLVASAGYGAMYAALAGVLVIAAGYYFVMHGRRHGRRGTVARA</sequence>
<evidence type="ECO:0000259" key="6">
    <source>
        <dbReference type="PROSITE" id="PS50850"/>
    </source>
</evidence>
<name>A0AAP3AKE2_MICLU</name>
<dbReference type="GO" id="GO:0005886">
    <property type="term" value="C:plasma membrane"/>
    <property type="evidence" value="ECO:0007669"/>
    <property type="project" value="UniProtKB-SubCell"/>
</dbReference>
<feature type="transmembrane region" description="Helical" evidence="5">
    <location>
        <begin position="378"/>
        <end position="396"/>
    </location>
</feature>
<dbReference type="InterPro" id="IPR011701">
    <property type="entry name" value="MFS"/>
</dbReference>
<dbReference type="Gene3D" id="1.20.1250.20">
    <property type="entry name" value="MFS general substrate transporter like domains"/>
    <property type="match status" value="1"/>
</dbReference>
<feature type="transmembrane region" description="Helical" evidence="5">
    <location>
        <begin position="142"/>
        <end position="162"/>
    </location>
</feature>
<dbReference type="EMBL" id="JALXKZ020000030">
    <property type="protein sequence ID" value="MCV7629660.1"/>
    <property type="molecule type" value="Genomic_DNA"/>
</dbReference>
<dbReference type="PROSITE" id="PS50850">
    <property type="entry name" value="MFS"/>
    <property type="match status" value="1"/>
</dbReference>
<dbReference type="PANTHER" id="PTHR23531:SF1">
    <property type="entry name" value="QUINOLENE RESISTANCE PROTEIN NORA"/>
    <property type="match status" value="1"/>
</dbReference>
<feature type="transmembrane region" description="Helical" evidence="5">
    <location>
        <begin position="168"/>
        <end position="187"/>
    </location>
</feature>
<dbReference type="GO" id="GO:0022857">
    <property type="term" value="F:transmembrane transporter activity"/>
    <property type="evidence" value="ECO:0007669"/>
    <property type="project" value="InterPro"/>
</dbReference>
<feature type="transmembrane region" description="Helical" evidence="5">
    <location>
        <begin position="314"/>
        <end position="340"/>
    </location>
</feature>
<dbReference type="InterPro" id="IPR020846">
    <property type="entry name" value="MFS_dom"/>
</dbReference>
<dbReference type="PANTHER" id="PTHR23531">
    <property type="entry name" value="QUINOLENE RESISTANCE PROTEIN NORA"/>
    <property type="match status" value="1"/>
</dbReference>
<evidence type="ECO:0000313" key="7">
    <source>
        <dbReference type="EMBL" id="MCV7629660.1"/>
    </source>
</evidence>
<dbReference type="CDD" id="cd17489">
    <property type="entry name" value="MFS_YfcJ_like"/>
    <property type="match status" value="1"/>
</dbReference>
<feature type="transmembrane region" description="Helical" evidence="5">
    <location>
        <begin position="290"/>
        <end position="308"/>
    </location>
</feature>
<dbReference type="InterPro" id="IPR036259">
    <property type="entry name" value="MFS_trans_sf"/>
</dbReference>
<feature type="transmembrane region" description="Helical" evidence="5">
    <location>
        <begin position="12"/>
        <end position="38"/>
    </location>
</feature>
<dbReference type="Proteomes" id="UP001205867">
    <property type="component" value="Unassembled WGS sequence"/>
</dbReference>
<feature type="transmembrane region" description="Helical" evidence="5">
    <location>
        <begin position="50"/>
        <end position="68"/>
    </location>
</feature>
<evidence type="ECO:0000256" key="5">
    <source>
        <dbReference type="SAM" id="Phobius"/>
    </source>
</evidence>
<keyword evidence="3 5" id="KW-1133">Transmembrane helix</keyword>
<protein>
    <submittedName>
        <fullName evidence="7">MFS transporter</fullName>
    </submittedName>
</protein>
<dbReference type="SUPFAM" id="SSF103473">
    <property type="entry name" value="MFS general substrate transporter"/>
    <property type="match status" value="1"/>
</dbReference>
<keyword evidence="2 5" id="KW-0812">Transmembrane</keyword>
<accession>A0AAP3AKE2</accession>
<comment type="subcellular location">
    <subcellularLocation>
        <location evidence="1">Cell membrane</location>
        <topology evidence="1">Multi-pass membrane protein</topology>
    </subcellularLocation>
</comment>
<evidence type="ECO:0000256" key="2">
    <source>
        <dbReference type="ARBA" id="ARBA00022692"/>
    </source>
</evidence>